<accession>A0A1H9GGT9</accession>
<dbReference type="Proteomes" id="UP000199503">
    <property type="component" value="Unassembled WGS sequence"/>
</dbReference>
<gene>
    <name evidence="2" type="ORF">SAMN04488000_103120</name>
</gene>
<proteinExistence type="predicted"/>
<sequence>MTAWRKSTYTGDGNNCVEIGTGVGIRDSKAPATHVPVSAQAWSAFLEMASAEVAAPVEQ</sequence>
<reference evidence="3" key="1">
    <citation type="submission" date="2016-10" db="EMBL/GenBank/DDBJ databases">
        <authorList>
            <person name="Varghese N."/>
            <person name="Submissions S."/>
        </authorList>
    </citation>
    <scope>NUCLEOTIDE SEQUENCE [LARGE SCALE GENOMIC DNA]</scope>
    <source>
        <strain evidence="3">DSM 44437</strain>
    </source>
</reference>
<protein>
    <recommendedName>
        <fullName evidence="1">DUF397 domain-containing protein</fullName>
    </recommendedName>
</protein>
<dbReference type="OrthoDB" id="3635801at2"/>
<name>A0A1H9GGT9_9PSEU</name>
<feature type="domain" description="DUF397" evidence="1">
    <location>
        <begin position="3"/>
        <end position="48"/>
    </location>
</feature>
<evidence type="ECO:0000259" key="1">
    <source>
        <dbReference type="Pfam" id="PF04149"/>
    </source>
</evidence>
<organism evidence="2 3">
    <name type="scientific">Lentzea albida</name>
    <dbReference type="NCBI Taxonomy" id="65499"/>
    <lineage>
        <taxon>Bacteria</taxon>
        <taxon>Bacillati</taxon>
        <taxon>Actinomycetota</taxon>
        <taxon>Actinomycetes</taxon>
        <taxon>Pseudonocardiales</taxon>
        <taxon>Pseudonocardiaceae</taxon>
        <taxon>Lentzea</taxon>
    </lineage>
</organism>
<keyword evidence="3" id="KW-1185">Reference proteome</keyword>
<evidence type="ECO:0000313" key="2">
    <source>
        <dbReference type="EMBL" id="SEQ49276.1"/>
    </source>
</evidence>
<dbReference type="InterPro" id="IPR007278">
    <property type="entry name" value="DUF397"/>
</dbReference>
<dbReference type="AlphaFoldDB" id="A0A1H9GGT9"/>
<dbReference type="Pfam" id="PF04149">
    <property type="entry name" value="DUF397"/>
    <property type="match status" value="1"/>
</dbReference>
<dbReference type="EMBL" id="FOFV01000003">
    <property type="protein sequence ID" value="SEQ49276.1"/>
    <property type="molecule type" value="Genomic_DNA"/>
</dbReference>
<evidence type="ECO:0000313" key="3">
    <source>
        <dbReference type="Proteomes" id="UP000199503"/>
    </source>
</evidence>
<dbReference type="RefSeq" id="WP_089913026.1">
    <property type="nucleotide sequence ID" value="NZ_FOFV01000003.1"/>
</dbReference>